<organism evidence="1 2">
    <name type="scientific">Araneus ventricosus</name>
    <name type="common">Orbweaver spider</name>
    <name type="synonym">Epeira ventricosa</name>
    <dbReference type="NCBI Taxonomy" id="182803"/>
    <lineage>
        <taxon>Eukaryota</taxon>
        <taxon>Metazoa</taxon>
        <taxon>Ecdysozoa</taxon>
        <taxon>Arthropoda</taxon>
        <taxon>Chelicerata</taxon>
        <taxon>Arachnida</taxon>
        <taxon>Araneae</taxon>
        <taxon>Araneomorphae</taxon>
        <taxon>Entelegynae</taxon>
        <taxon>Araneoidea</taxon>
        <taxon>Araneidae</taxon>
        <taxon>Araneus</taxon>
    </lineage>
</organism>
<dbReference type="Proteomes" id="UP000499080">
    <property type="component" value="Unassembled WGS sequence"/>
</dbReference>
<comment type="caution">
    <text evidence="1">The sequence shown here is derived from an EMBL/GenBank/DDBJ whole genome shotgun (WGS) entry which is preliminary data.</text>
</comment>
<name>A0A4Y2HFD0_ARAVE</name>
<sequence>MFPPWGNERFRKLFKGKRNCGQEKQQASVQRSETLKLDIHKRTVPHHLERFTPFGALHTRQFRFSAHPFRWAVHGGSMQTPLQPPRATVSIPLPAFPVPLPRESLILLLPFCCFRFCERASLPLTLDRISVL</sequence>
<dbReference type="EMBL" id="BGPR01102716">
    <property type="protein sequence ID" value="GBM64006.1"/>
    <property type="molecule type" value="Genomic_DNA"/>
</dbReference>
<dbReference type="AlphaFoldDB" id="A0A4Y2HFD0"/>
<proteinExistence type="predicted"/>
<protein>
    <submittedName>
        <fullName evidence="1">Uncharacterized protein</fullName>
    </submittedName>
</protein>
<accession>A0A4Y2HFD0</accession>
<gene>
    <name evidence="1" type="ORF">AVEN_241683_1</name>
</gene>
<evidence type="ECO:0000313" key="2">
    <source>
        <dbReference type="Proteomes" id="UP000499080"/>
    </source>
</evidence>
<evidence type="ECO:0000313" key="1">
    <source>
        <dbReference type="EMBL" id="GBM64006.1"/>
    </source>
</evidence>
<reference evidence="1 2" key="1">
    <citation type="journal article" date="2019" name="Sci. Rep.">
        <title>Orb-weaving spider Araneus ventricosus genome elucidates the spidroin gene catalogue.</title>
        <authorList>
            <person name="Kono N."/>
            <person name="Nakamura H."/>
            <person name="Ohtoshi R."/>
            <person name="Moran D.A.P."/>
            <person name="Shinohara A."/>
            <person name="Yoshida Y."/>
            <person name="Fujiwara M."/>
            <person name="Mori M."/>
            <person name="Tomita M."/>
            <person name="Arakawa K."/>
        </authorList>
    </citation>
    <scope>NUCLEOTIDE SEQUENCE [LARGE SCALE GENOMIC DNA]</scope>
</reference>
<keyword evidence="2" id="KW-1185">Reference proteome</keyword>